<evidence type="ECO:0000313" key="3">
    <source>
        <dbReference type="EMBL" id="KAA6446716.1"/>
    </source>
</evidence>
<dbReference type="NCBIfam" id="TIGR02506">
    <property type="entry name" value="NrdE_NrdA"/>
    <property type="match status" value="1"/>
</dbReference>
<dbReference type="AlphaFoldDB" id="A0A5M8RIM1"/>
<accession>A0A5M8RIM1</accession>
<evidence type="ECO:0000259" key="2">
    <source>
        <dbReference type="PROSITE" id="PS00089"/>
    </source>
</evidence>
<dbReference type="Pfam" id="PF02867">
    <property type="entry name" value="Ribonuc_red_lgC"/>
    <property type="match status" value="1"/>
</dbReference>
<dbReference type="Proteomes" id="UP000324326">
    <property type="component" value="Unassembled WGS sequence"/>
</dbReference>
<dbReference type="InterPro" id="IPR026459">
    <property type="entry name" value="RNR_1b_NrdE"/>
</dbReference>
<protein>
    <submittedName>
        <fullName evidence="3">Class 1b ribonucleoside-diphosphate reductase subunit alpha</fullName>
        <ecNumber evidence="3">1.17.4.1</ecNumber>
    </submittedName>
</protein>
<dbReference type="GO" id="GO:0005971">
    <property type="term" value="C:ribonucleoside-diphosphate reductase complex"/>
    <property type="evidence" value="ECO:0007669"/>
    <property type="project" value="TreeGrafter"/>
</dbReference>
<reference evidence="3 4" key="1">
    <citation type="submission" date="2018-08" db="EMBL/GenBank/DDBJ databases">
        <title>Bacillus phenotypic plasticity.</title>
        <authorList>
            <person name="Hurtado E."/>
        </authorList>
    </citation>
    <scope>NUCLEOTIDE SEQUENCE [LARGE SCALE GENOMIC DNA]</scope>
    <source>
        <strain evidence="3 4">427</strain>
    </source>
</reference>
<sequence>MQRQGSGAAYLNVFHPDINDFLDTKKISADEDVRAKTLSIGVVIPDIFIELAREDKDFYMFYPYSVYKEYGQHLDEMDIAKMYDQLVENPNVRKKKANARKLLEKLAILRSESGYPYLMFTDNVNRFHANSHISMVKFSNLCSEVLQSSKVSTYTDYGEEDEIGLDISCNLGSINIFNVMKNGSIKNSVKLAIDALTHVSNQTNITNAPAVAKANKLMRSVGLGAMNLHGFLAQNGIAYESEEARDFANTFFMMMNYYSLERSMEIAKEAGETYYQFEGSTYKSGEYFKKYEEQSFSPKFEKVKKLFGQQHIPTIEDWKQLKQAVMKYGLYHSYRQAIAPTGSISYVQSSTAGVMPIMERIEERTYGNSKTYYPMPGLAPRNWFYYKEAYDMDMFRVVDMIATIQQHVDQGISFTLFLKDTMTTRDLNRIDLYAHHKGIKTLYYARTKDTGQEGCLSCVV</sequence>
<dbReference type="PRINTS" id="PR01183">
    <property type="entry name" value="RIBORDTASEM1"/>
</dbReference>
<dbReference type="Gene3D" id="1.10.1650.20">
    <property type="match status" value="1"/>
</dbReference>
<name>A0A5M8RIM1_9BACI</name>
<dbReference type="InterPro" id="IPR039718">
    <property type="entry name" value="Rrm1"/>
</dbReference>
<proteinExistence type="inferred from homology"/>
<dbReference type="PROSITE" id="PS00089">
    <property type="entry name" value="RIBORED_LARGE"/>
    <property type="match status" value="1"/>
</dbReference>
<dbReference type="GO" id="GO:0009263">
    <property type="term" value="P:deoxyribonucleotide biosynthetic process"/>
    <property type="evidence" value="ECO:0007669"/>
    <property type="project" value="TreeGrafter"/>
</dbReference>
<dbReference type="GO" id="GO:0005524">
    <property type="term" value="F:ATP binding"/>
    <property type="evidence" value="ECO:0007669"/>
    <property type="project" value="TreeGrafter"/>
</dbReference>
<organism evidence="3 4">
    <name type="scientific">Bacillus swezeyi</name>
    <dbReference type="NCBI Taxonomy" id="1925020"/>
    <lineage>
        <taxon>Bacteria</taxon>
        <taxon>Bacillati</taxon>
        <taxon>Bacillota</taxon>
        <taxon>Bacilli</taxon>
        <taxon>Bacillales</taxon>
        <taxon>Bacillaceae</taxon>
        <taxon>Bacillus</taxon>
    </lineage>
</organism>
<dbReference type="PANTHER" id="PTHR11573:SF30">
    <property type="entry name" value="RIBONUCLEOSIDE-DIPHOSPHATE REDUCTASE 2 SUBUNIT ALPHA"/>
    <property type="match status" value="1"/>
</dbReference>
<comment type="similarity">
    <text evidence="1">Belongs to the ribonucleoside diphosphate reductase large chain family.</text>
</comment>
<feature type="domain" description="Ribonucleotide reductase large subunit" evidence="2">
    <location>
        <begin position="318"/>
        <end position="340"/>
    </location>
</feature>
<dbReference type="Gene3D" id="3.20.70.20">
    <property type="match status" value="1"/>
</dbReference>
<evidence type="ECO:0000313" key="4">
    <source>
        <dbReference type="Proteomes" id="UP000324326"/>
    </source>
</evidence>
<dbReference type="InterPro" id="IPR013346">
    <property type="entry name" value="NrdE_NrdA_C"/>
</dbReference>
<dbReference type="GO" id="GO:0004748">
    <property type="term" value="F:ribonucleoside-diphosphate reductase activity, thioredoxin disulfide as acceptor"/>
    <property type="evidence" value="ECO:0007669"/>
    <property type="project" value="UniProtKB-EC"/>
</dbReference>
<dbReference type="InterPro" id="IPR000788">
    <property type="entry name" value="RNR_lg_C"/>
</dbReference>
<dbReference type="EMBL" id="QSND01000008">
    <property type="protein sequence ID" value="KAA6446716.1"/>
    <property type="molecule type" value="Genomic_DNA"/>
</dbReference>
<evidence type="ECO:0000256" key="1">
    <source>
        <dbReference type="ARBA" id="ARBA00010406"/>
    </source>
</evidence>
<dbReference type="SUPFAM" id="SSF51998">
    <property type="entry name" value="PFL-like glycyl radical enzymes"/>
    <property type="match status" value="1"/>
</dbReference>
<dbReference type="PANTHER" id="PTHR11573">
    <property type="entry name" value="RIBONUCLEOSIDE-DIPHOSPHATE REDUCTASE LARGE CHAIN"/>
    <property type="match status" value="1"/>
</dbReference>
<dbReference type="NCBIfam" id="TIGR04170">
    <property type="entry name" value="RNR_1b_NrdE"/>
    <property type="match status" value="1"/>
</dbReference>
<keyword evidence="3" id="KW-0560">Oxidoreductase</keyword>
<gene>
    <name evidence="3" type="primary">nrdE</name>
    <name evidence="3" type="ORF">DX927_23795</name>
</gene>
<comment type="caution">
    <text evidence="3">The sequence shown here is derived from an EMBL/GenBank/DDBJ whole genome shotgun (WGS) entry which is preliminary data.</text>
</comment>
<dbReference type="EC" id="1.17.4.1" evidence="3"/>